<dbReference type="PROSITE" id="PS50893">
    <property type="entry name" value="ABC_TRANSPORTER_2"/>
    <property type="match status" value="1"/>
</dbReference>
<organism evidence="12 13">
    <name type="scientific">Devosia ginsengisoli</name>
    <dbReference type="NCBI Taxonomy" id="400770"/>
    <lineage>
        <taxon>Bacteria</taxon>
        <taxon>Pseudomonadati</taxon>
        <taxon>Pseudomonadota</taxon>
        <taxon>Alphaproteobacteria</taxon>
        <taxon>Hyphomicrobiales</taxon>
        <taxon>Devosiaceae</taxon>
        <taxon>Devosia</taxon>
    </lineage>
</organism>
<dbReference type="InterPro" id="IPR036640">
    <property type="entry name" value="ABC1_TM_sf"/>
</dbReference>
<keyword evidence="3 9" id="KW-0812">Transmembrane</keyword>
<dbReference type="NCBIfam" id="TIGR01842">
    <property type="entry name" value="type_I_sec_PrtD"/>
    <property type="match status" value="1"/>
</dbReference>
<keyword evidence="13" id="KW-1185">Reference proteome</keyword>
<dbReference type="Pfam" id="PF00005">
    <property type="entry name" value="ABC_tran"/>
    <property type="match status" value="1"/>
</dbReference>
<dbReference type="InterPro" id="IPR039421">
    <property type="entry name" value="Type_1_exporter"/>
</dbReference>
<dbReference type="SUPFAM" id="SSF90123">
    <property type="entry name" value="ABC transporter transmembrane region"/>
    <property type="match status" value="1"/>
</dbReference>
<dbReference type="PANTHER" id="PTHR24221:SF248">
    <property type="entry name" value="ABC TRANSPORTER TRANSMEMBRANE REGION"/>
    <property type="match status" value="1"/>
</dbReference>
<evidence type="ECO:0000256" key="7">
    <source>
        <dbReference type="ARBA" id="ARBA00023136"/>
    </source>
</evidence>
<evidence type="ECO:0000256" key="9">
    <source>
        <dbReference type="SAM" id="Phobius"/>
    </source>
</evidence>
<keyword evidence="5" id="KW-0067">ATP-binding</keyword>
<dbReference type="InterPro" id="IPR027417">
    <property type="entry name" value="P-loop_NTPase"/>
</dbReference>
<gene>
    <name evidence="12" type="ORF">FPZ08_08010</name>
</gene>
<dbReference type="EMBL" id="CP042304">
    <property type="protein sequence ID" value="QDZ10700.1"/>
    <property type="molecule type" value="Genomic_DNA"/>
</dbReference>
<dbReference type="GO" id="GO:0030256">
    <property type="term" value="C:type I protein secretion system complex"/>
    <property type="evidence" value="ECO:0007669"/>
    <property type="project" value="InterPro"/>
</dbReference>
<dbReference type="GO" id="GO:0005524">
    <property type="term" value="F:ATP binding"/>
    <property type="evidence" value="ECO:0007669"/>
    <property type="project" value="UniProtKB-KW"/>
</dbReference>
<dbReference type="AlphaFoldDB" id="A0A5B8LTT5"/>
<dbReference type="OrthoDB" id="9808328at2"/>
<evidence type="ECO:0000256" key="5">
    <source>
        <dbReference type="ARBA" id="ARBA00022840"/>
    </source>
</evidence>
<dbReference type="InterPro" id="IPR003593">
    <property type="entry name" value="AAA+_ATPase"/>
</dbReference>
<evidence type="ECO:0000313" key="13">
    <source>
        <dbReference type="Proteomes" id="UP000315364"/>
    </source>
</evidence>
<dbReference type="SUPFAM" id="SSF52540">
    <property type="entry name" value="P-loop containing nucleoside triphosphate hydrolases"/>
    <property type="match status" value="1"/>
</dbReference>
<proteinExistence type="inferred from homology"/>
<feature type="transmembrane region" description="Helical" evidence="9">
    <location>
        <begin position="140"/>
        <end position="169"/>
    </location>
</feature>
<feature type="region of interest" description="Disordered" evidence="8">
    <location>
        <begin position="554"/>
        <end position="579"/>
    </location>
</feature>
<dbReference type="Proteomes" id="UP000315364">
    <property type="component" value="Chromosome"/>
</dbReference>
<name>A0A5B8LTT5_9HYPH</name>
<keyword evidence="4" id="KW-0547">Nucleotide-binding</keyword>
<evidence type="ECO:0000256" key="3">
    <source>
        <dbReference type="ARBA" id="ARBA00022692"/>
    </source>
</evidence>
<dbReference type="PROSITE" id="PS00211">
    <property type="entry name" value="ABC_TRANSPORTER_1"/>
    <property type="match status" value="1"/>
</dbReference>
<evidence type="ECO:0000256" key="1">
    <source>
        <dbReference type="ARBA" id="ARBA00004651"/>
    </source>
</evidence>
<comment type="subcellular location">
    <subcellularLocation>
        <location evidence="1">Cell membrane</location>
        <topology evidence="1">Multi-pass membrane protein</topology>
    </subcellularLocation>
</comment>
<protein>
    <submittedName>
        <fullName evidence="12">Type I secretion system permease/ATPase</fullName>
    </submittedName>
</protein>
<evidence type="ECO:0000256" key="2">
    <source>
        <dbReference type="ARBA" id="ARBA00005417"/>
    </source>
</evidence>
<dbReference type="Pfam" id="PF00664">
    <property type="entry name" value="ABC_membrane"/>
    <property type="match status" value="1"/>
</dbReference>
<dbReference type="RefSeq" id="WP_146289486.1">
    <property type="nucleotide sequence ID" value="NZ_CP042304.1"/>
</dbReference>
<reference evidence="12 13" key="1">
    <citation type="submission" date="2019-07" db="EMBL/GenBank/DDBJ databases">
        <title>Full genome sequence of Devosia sp. Gsoil 520.</title>
        <authorList>
            <person name="Im W.-T."/>
        </authorList>
    </citation>
    <scope>NUCLEOTIDE SEQUENCE [LARGE SCALE GENOMIC DNA]</scope>
    <source>
        <strain evidence="12 13">Gsoil 520</strain>
    </source>
</reference>
<feature type="transmembrane region" description="Helical" evidence="9">
    <location>
        <begin position="14"/>
        <end position="33"/>
    </location>
</feature>
<keyword evidence="6 9" id="KW-1133">Transmembrane helix</keyword>
<evidence type="ECO:0000259" key="10">
    <source>
        <dbReference type="PROSITE" id="PS50893"/>
    </source>
</evidence>
<dbReference type="SMART" id="SM00382">
    <property type="entry name" value="AAA"/>
    <property type="match status" value="1"/>
</dbReference>
<dbReference type="InterPro" id="IPR011527">
    <property type="entry name" value="ABC1_TM_dom"/>
</dbReference>
<evidence type="ECO:0000256" key="4">
    <source>
        <dbReference type="ARBA" id="ARBA00022741"/>
    </source>
</evidence>
<dbReference type="GO" id="GO:0034040">
    <property type="term" value="F:ATPase-coupled lipid transmembrane transporter activity"/>
    <property type="evidence" value="ECO:0007669"/>
    <property type="project" value="TreeGrafter"/>
</dbReference>
<dbReference type="PROSITE" id="PS50929">
    <property type="entry name" value="ABC_TM1F"/>
    <property type="match status" value="1"/>
</dbReference>
<evidence type="ECO:0000259" key="11">
    <source>
        <dbReference type="PROSITE" id="PS50929"/>
    </source>
</evidence>
<evidence type="ECO:0000256" key="6">
    <source>
        <dbReference type="ARBA" id="ARBA00022989"/>
    </source>
</evidence>
<dbReference type="InterPro" id="IPR017871">
    <property type="entry name" value="ABC_transporter-like_CS"/>
</dbReference>
<dbReference type="InterPro" id="IPR003439">
    <property type="entry name" value="ABC_transporter-like_ATP-bd"/>
</dbReference>
<keyword evidence="7 9" id="KW-0472">Membrane</keyword>
<dbReference type="Gene3D" id="1.20.1560.10">
    <property type="entry name" value="ABC transporter type 1, transmembrane domain"/>
    <property type="match status" value="1"/>
</dbReference>
<dbReference type="Gene3D" id="3.40.50.300">
    <property type="entry name" value="P-loop containing nucleotide triphosphate hydrolases"/>
    <property type="match status" value="1"/>
</dbReference>
<dbReference type="GO" id="GO:0016887">
    <property type="term" value="F:ATP hydrolysis activity"/>
    <property type="evidence" value="ECO:0007669"/>
    <property type="project" value="InterPro"/>
</dbReference>
<dbReference type="PANTHER" id="PTHR24221">
    <property type="entry name" value="ATP-BINDING CASSETTE SUB-FAMILY B"/>
    <property type="match status" value="1"/>
</dbReference>
<dbReference type="GO" id="GO:0030253">
    <property type="term" value="P:protein secretion by the type I secretion system"/>
    <property type="evidence" value="ECO:0007669"/>
    <property type="project" value="InterPro"/>
</dbReference>
<feature type="transmembrane region" description="Helical" evidence="9">
    <location>
        <begin position="54"/>
        <end position="72"/>
    </location>
</feature>
<comment type="similarity">
    <text evidence="2">Belongs to the ABC transporter superfamily.</text>
</comment>
<dbReference type="InterPro" id="IPR010128">
    <property type="entry name" value="ATPase_T1SS_PrtD-like"/>
</dbReference>
<evidence type="ECO:0000313" key="12">
    <source>
        <dbReference type="EMBL" id="QDZ10700.1"/>
    </source>
</evidence>
<feature type="domain" description="ABC transporter" evidence="10">
    <location>
        <begin position="326"/>
        <end position="561"/>
    </location>
</feature>
<feature type="domain" description="ABC transmembrane type-1" evidence="11">
    <location>
        <begin position="20"/>
        <end position="295"/>
    </location>
</feature>
<dbReference type="KEGG" id="dea:FPZ08_08010"/>
<accession>A0A5B8LTT5</accession>
<sequence length="579" mass="62134">MKSIWSSLRVSQNVMGAFGLVMVFSIFVNLLILTSPIYMMQVYDRVLTTSRVETLIFLSLIAFAALAVLGLLDGVRSYLLTRLGRFLDLSLRDPVLTQAIAQSRRDGQNHRRLIDDLGTARNYLGSAAVLPFFDAPWVPFFILIMALLHPWLGVLALIAAIVLFGMALANDHFCKTPLRIATSQQIMASEFAGAALQNSEVIHAMGMQGAVAERYRQQVEQMGQTGQNAADMGATITAASKALRIAVQSAALGLGAYLVIRAELTPGGMIAGSIILGRALAPIEQSIGSWKQFVGARDAYKNIKGFLSSRPAEAERIAMPALKGRVSVENLSFSMPRAERPSLRRATFQLEPGTALALVGASASGKSTLCRLLVGAWQPTTGSVRIDGADIMTLNPTDIGATIGYMPQTVELFSGTVKSNIARLGAASDEAVIAAAKAAGCHEMILRLQDGYETELGPRGMFLSGGQRQRIGLARALFGDPQLIVLDEPNSNLDQDGELALVHAMRERKALGATIIVVSHRTSLLDPIDKIGVLRDGVLDQFGDRDEVLRDMAGQRAISRPTLVPSADEPKPSTGAKTA</sequence>
<dbReference type="GO" id="GO:0140359">
    <property type="term" value="F:ABC-type transporter activity"/>
    <property type="evidence" value="ECO:0007669"/>
    <property type="project" value="InterPro"/>
</dbReference>
<dbReference type="GO" id="GO:0005886">
    <property type="term" value="C:plasma membrane"/>
    <property type="evidence" value="ECO:0007669"/>
    <property type="project" value="UniProtKB-SubCell"/>
</dbReference>
<evidence type="ECO:0000256" key="8">
    <source>
        <dbReference type="SAM" id="MobiDB-lite"/>
    </source>
</evidence>